<keyword evidence="3" id="KW-0732">Signal</keyword>
<feature type="transmembrane region" description="Helical" evidence="2">
    <location>
        <begin position="180"/>
        <end position="204"/>
    </location>
</feature>
<feature type="region of interest" description="Disordered" evidence="1">
    <location>
        <begin position="240"/>
        <end position="317"/>
    </location>
</feature>
<name>A0A1J7JYC7_9PEZI</name>
<feature type="compositionally biased region" description="Low complexity" evidence="1">
    <location>
        <begin position="143"/>
        <end position="157"/>
    </location>
</feature>
<gene>
    <name evidence="4" type="ORF">CONLIGDRAFT_42871</name>
</gene>
<feature type="region of interest" description="Disordered" evidence="1">
    <location>
        <begin position="30"/>
        <end position="59"/>
    </location>
</feature>
<organism evidence="4 5">
    <name type="scientific">Coniochaeta ligniaria NRRL 30616</name>
    <dbReference type="NCBI Taxonomy" id="1408157"/>
    <lineage>
        <taxon>Eukaryota</taxon>
        <taxon>Fungi</taxon>
        <taxon>Dikarya</taxon>
        <taxon>Ascomycota</taxon>
        <taxon>Pezizomycotina</taxon>
        <taxon>Sordariomycetes</taxon>
        <taxon>Sordariomycetidae</taxon>
        <taxon>Coniochaetales</taxon>
        <taxon>Coniochaetaceae</taxon>
        <taxon>Coniochaeta</taxon>
    </lineage>
</organism>
<keyword evidence="2" id="KW-1133">Transmembrane helix</keyword>
<feature type="compositionally biased region" description="Low complexity" evidence="1">
    <location>
        <begin position="240"/>
        <end position="255"/>
    </location>
</feature>
<dbReference type="OrthoDB" id="4120617at2759"/>
<feature type="chain" id="PRO_5012476020" description="Mid2 domain-containing protein" evidence="3">
    <location>
        <begin position="24"/>
        <end position="455"/>
    </location>
</feature>
<evidence type="ECO:0000256" key="3">
    <source>
        <dbReference type="SAM" id="SignalP"/>
    </source>
</evidence>
<evidence type="ECO:0000313" key="5">
    <source>
        <dbReference type="Proteomes" id="UP000182658"/>
    </source>
</evidence>
<dbReference type="InParanoid" id="A0A1J7JYC7"/>
<protein>
    <recommendedName>
        <fullName evidence="6">Mid2 domain-containing protein</fullName>
    </recommendedName>
</protein>
<keyword evidence="5" id="KW-1185">Reference proteome</keyword>
<dbReference type="AlphaFoldDB" id="A0A1J7JYC7"/>
<accession>A0A1J7JYC7</accession>
<keyword evidence="2" id="KW-0472">Membrane</keyword>
<dbReference type="EMBL" id="KV875093">
    <property type="protein sequence ID" value="OIW35136.1"/>
    <property type="molecule type" value="Genomic_DNA"/>
</dbReference>
<proteinExistence type="predicted"/>
<feature type="region of interest" description="Disordered" evidence="1">
    <location>
        <begin position="335"/>
        <end position="383"/>
    </location>
</feature>
<feature type="compositionally biased region" description="Basic residues" evidence="1">
    <location>
        <begin position="349"/>
        <end position="358"/>
    </location>
</feature>
<evidence type="ECO:0008006" key="6">
    <source>
        <dbReference type="Google" id="ProtNLM"/>
    </source>
</evidence>
<reference evidence="4 5" key="1">
    <citation type="submission" date="2016-10" db="EMBL/GenBank/DDBJ databases">
        <title>Draft genome sequence of Coniochaeta ligniaria NRRL30616, a lignocellulolytic fungus for bioabatement of inhibitors in plant biomass hydrolysates.</title>
        <authorList>
            <consortium name="DOE Joint Genome Institute"/>
            <person name="Jimenez D.J."/>
            <person name="Hector R.E."/>
            <person name="Riley R."/>
            <person name="Sun H."/>
            <person name="Grigoriev I.V."/>
            <person name="Van Elsas J.D."/>
            <person name="Nichols N.N."/>
        </authorList>
    </citation>
    <scope>NUCLEOTIDE SEQUENCE [LARGE SCALE GENOMIC DNA]</scope>
    <source>
        <strain evidence="4 5">NRRL 30616</strain>
    </source>
</reference>
<keyword evidence="2" id="KW-0812">Transmembrane</keyword>
<feature type="compositionally biased region" description="Low complexity" evidence="1">
    <location>
        <begin position="100"/>
        <end position="124"/>
    </location>
</feature>
<sequence length="455" mass="47884">MLSAKLIVFGVACWLACPSAAVALSLKVRDDDQGEDGHPTVPWPSHGPPGETGNSRRPTSYWTFWPLPSTTPLTVTPPATFPLSTSSKPGIVTGPSITNPVVATPSASTVPTSSTARSSSPSSTESGTDVKPPASSAGSETITAMPSSVPTSPSAPATDIVIQTDTSSNDPSGKGSNQTLVITLSTVLSVVGALLVVGALMVCLKHRKRRIPFFARGISPIDDDEIATWKTSREEKAALASAGAAAGTRAPGSGTYTTRNPGHGKHTSTSSVRKPPSVIVYQGRHSQQIPRPSGEGSPRSINYNSPGSNGRMSFDKDLPQTPIQAVAPNARAGLTDEAVPGADPFLPSPKRHPSRLSKVHPNMTSPRNHTHTRTRSSRSSMRSFGGDYGYYTGSEMELSPRTSNDYYNNMHHGHSRVYSSSSVPPRLSFGEDGVVGGLSPRPLFRENDMIGRAIG</sequence>
<feature type="compositionally biased region" description="Polar residues" evidence="1">
    <location>
        <begin position="299"/>
        <end position="311"/>
    </location>
</feature>
<evidence type="ECO:0000313" key="4">
    <source>
        <dbReference type="EMBL" id="OIW35136.1"/>
    </source>
</evidence>
<feature type="signal peptide" evidence="3">
    <location>
        <begin position="1"/>
        <end position="23"/>
    </location>
</feature>
<evidence type="ECO:0000256" key="2">
    <source>
        <dbReference type="SAM" id="Phobius"/>
    </source>
</evidence>
<evidence type="ECO:0000256" key="1">
    <source>
        <dbReference type="SAM" id="MobiDB-lite"/>
    </source>
</evidence>
<feature type="region of interest" description="Disordered" evidence="1">
    <location>
        <begin position="86"/>
        <end position="157"/>
    </location>
</feature>
<dbReference type="Proteomes" id="UP000182658">
    <property type="component" value="Unassembled WGS sequence"/>
</dbReference>